<dbReference type="InterPro" id="IPR000160">
    <property type="entry name" value="GGDEF_dom"/>
</dbReference>
<keyword evidence="1" id="KW-0812">Transmembrane</keyword>
<dbReference type="SMART" id="SM00267">
    <property type="entry name" value="GGDEF"/>
    <property type="match status" value="1"/>
</dbReference>
<keyword evidence="1" id="KW-1133">Transmembrane helix</keyword>
<dbReference type="OrthoDB" id="9805474at2"/>
<dbReference type="PANTHER" id="PTHR45138">
    <property type="entry name" value="REGULATORY COMPONENTS OF SENSORY TRANSDUCTION SYSTEM"/>
    <property type="match status" value="1"/>
</dbReference>
<keyword evidence="4" id="KW-1185">Reference proteome</keyword>
<evidence type="ECO:0000259" key="2">
    <source>
        <dbReference type="PROSITE" id="PS50887"/>
    </source>
</evidence>
<dbReference type="GO" id="GO:0052621">
    <property type="term" value="F:diguanylate cyclase activity"/>
    <property type="evidence" value="ECO:0007669"/>
    <property type="project" value="TreeGrafter"/>
</dbReference>
<organism evidence="3 4">
    <name type="scientific">Natronincola peptidivorans</name>
    <dbReference type="NCBI Taxonomy" id="426128"/>
    <lineage>
        <taxon>Bacteria</taxon>
        <taxon>Bacillati</taxon>
        <taxon>Bacillota</taxon>
        <taxon>Clostridia</taxon>
        <taxon>Peptostreptococcales</taxon>
        <taxon>Natronincolaceae</taxon>
        <taxon>Natronincola</taxon>
    </lineage>
</organism>
<dbReference type="Pfam" id="PF13185">
    <property type="entry name" value="GAF_2"/>
    <property type="match status" value="1"/>
</dbReference>
<name>A0A1I0GSG5_9FIRM</name>
<evidence type="ECO:0000313" key="4">
    <source>
        <dbReference type="Proteomes" id="UP000199568"/>
    </source>
</evidence>
<dbReference type="SUPFAM" id="SSF55781">
    <property type="entry name" value="GAF domain-like"/>
    <property type="match status" value="1"/>
</dbReference>
<dbReference type="EMBL" id="FOHU01000025">
    <property type="protein sequence ID" value="SET74045.1"/>
    <property type="molecule type" value="Genomic_DNA"/>
</dbReference>
<feature type="domain" description="GGDEF" evidence="2">
    <location>
        <begin position="279"/>
        <end position="405"/>
    </location>
</feature>
<protein>
    <submittedName>
        <fullName evidence="3">Diguanylate cyclase (GGDEF) domain-containing protein</fullName>
    </submittedName>
</protein>
<dbReference type="PANTHER" id="PTHR45138:SF9">
    <property type="entry name" value="DIGUANYLATE CYCLASE DGCM-RELATED"/>
    <property type="match status" value="1"/>
</dbReference>
<dbReference type="Gene3D" id="3.30.70.270">
    <property type="match status" value="1"/>
</dbReference>
<dbReference type="InterPro" id="IPR003018">
    <property type="entry name" value="GAF"/>
</dbReference>
<evidence type="ECO:0000313" key="3">
    <source>
        <dbReference type="EMBL" id="SET74045.1"/>
    </source>
</evidence>
<dbReference type="Pfam" id="PF00990">
    <property type="entry name" value="GGDEF"/>
    <property type="match status" value="1"/>
</dbReference>
<keyword evidence="1" id="KW-0472">Membrane</keyword>
<proteinExistence type="predicted"/>
<dbReference type="InterPro" id="IPR043128">
    <property type="entry name" value="Rev_trsase/Diguanyl_cyclase"/>
</dbReference>
<feature type="transmembrane region" description="Helical" evidence="1">
    <location>
        <begin position="36"/>
        <end position="57"/>
    </location>
</feature>
<evidence type="ECO:0000256" key="1">
    <source>
        <dbReference type="SAM" id="Phobius"/>
    </source>
</evidence>
<accession>A0A1I0GSG5</accession>
<dbReference type="InterPro" id="IPR050469">
    <property type="entry name" value="Diguanylate_Cyclase"/>
</dbReference>
<gene>
    <name evidence="3" type="ORF">SAMN05660297_03344</name>
</gene>
<sequence length="405" mass="47414">MRKSSMLVFSLMFLYIVIFLLSMYFLPIIFNQQYGFPMFLLISVMTFGICYFTYQYASNYVNAHRQNHEKTKEIMESILEISDSILTIKDKQQLFQLILEKAVQCIDDADLGSLLILKEDNLLEYKALVGYDKEKFKNLQLKLEDSFLYRYNHGDTSQSCIIRDVQQYDKNHLSQDTYEELYHADGFITKTALSTPIKVDNKLYGIINVDSKNLHGFTDLDMSFMEYFANQITTVIKNQESLDKLLYLLKHDNLTNIYNRYYFEEIFDDLLDRAERYNESFAIAMFDLDNLKITNDTLGHQRGDLLIQQFAQGLKSTVRKTDIVARYGGDEFVAVFLYADFQTVISIINNLHAYFINHPVVIEDAIIANEFSYGIAHYPSDGTKRKELLKIADTRMYLNKHHHKQ</sequence>
<dbReference type="NCBIfam" id="TIGR00254">
    <property type="entry name" value="GGDEF"/>
    <property type="match status" value="1"/>
</dbReference>
<dbReference type="Proteomes" id="UP000199568">
    <property type="component" value="Unassembled WGS sequence"/>
</dbReference>
<dbReference type="InterPro" id="IPR029787">
    <property type="entry name" value="Nucleotide_cyclase"/>
</dbReference>
<dbReference type="SMART" id="SM00065">
    <property type="entry name" value="GAF"/>
    <property type="match status" value="1"/>
</dbReference>
<dbReference type="STRING" id="426128.SAMN05660297_03344"/>
<dbReference type="SUPFAM" id="SSF55073">
    <property type="entry name" value="Nucleotide cyclase"/>
    <property type="match status" value="1"/>
</dbReference>
<feature type="transmembrane region" description="Helical" evidence="1">
    <location>
        <begin position="7"/>
        <end position="30"/>
    </location>
</feature>
<dbReference type="AlphaFoldDB" id="A0A1I0GSG5"/>
<reference evidence="3 4" key="1">
    <citation type="submission" date="2016-10" db="EMBL/GenBank/DDBJ databases">
        <authorList>
            <person name="de Groot N.N."/>
        </authorList>
    </citation>
    <scope>NUCLEOTIDE SEQUENCE [LARGE SCALE GENOMIC DNA]</scope>
    <source>
        <strain evidence="3 4">DSM 18979</strain>
    </source>
</reference>
<dbReference type="CDD" id="cd01949">
    <property type="entry name" value="GGDEF"/>
    <property type="match status" value="1"/>
</dbReference>
<dbReference type="PROSITE" id="PS50887">
    <property type="entry name" value="GGDEF"/>
    <property type="match status" value="1"/>
</dbReference>
<dbReference type="InterPro" id="IPR029016">
    <property type="entry name" value="GAF-like_dom_sf"/>
</dbReference>
<dbReference type="Gene3D" id="3.30.450.40">
    <property type="match status" value="1"/>
</dbReference>